<organism evidence="1">
    <name type="scientific">Arundo donax</name>
    <name type="common">Giant reed</name>
    <name type="synonym">Donax arundinaceus</name>
    <dbReference type="NCBI Taxonomy" id="35708"/>
    <lineage>
        <taxon>Eukaryota</taxon>
        <taxon>Viridiplantae</taxon>
        <taxon>Streptophyta</taxon>
        <taxon>Embryophyta</taxon>
        <taxon>Tracheophyta</taxon>
        <taxon>Spermatophyta</taxon>
        <taxon>Magnoliopsida</taxon>
        <taxon>Liliopsida</taxon>
        <taxon>Poales</taxon>
        <taxon>Poaceae</taxon>
        <taxon>PACMAD clade</taxon>
        <taxon>Arundinoideae</taxon>
        <taxon>Arundineae</taxon>
        <taxon>Arundo</taxon>
    </lineage>
</organism>
<sequence length="41" mass="4854">MHVLQCNIHSGEFRSSCWEQYSIAFLSYVFKGWKVPITVFN</sequence>
<name>A0A0A9BMB8_ARUDO</name>
<reference evidence="1" key="1">
    <citation type="submission" date="2014-09" db="EMBL/GenBank/DDBJ databases">
        <authorList>
            <person name="Magalhaes I.L.F."/>
            <person name="Oliveira U."/>
            <person name="Santos F.R."/>
            <person name="Vidigal T.H.D.A."/>
            <person name="Brescovit A.D."/>
            <person name="Santos A.J."/>
        </authorList>
    </citation>
    <scope>NUCLEOTIDE SEQUENCE</scope>
    <source>
        <tissue evidence="1">Shoot tissue taken approximately 20 cm above the soil surface</tissue>
    </source>
</reference>
<dbReference type="EMBL" id="GBRH01237478">
    <property type="protein sequence ID" value="JAD60417.1"/>
    <property type="molecule type" value="Transcribed_RNA"/>
</dbReference>
<dbReference type="AlphaFoldDB" id="A0A0A9BMB8"/>
<proteinExistence type="predicted"/>
<accession>A0A0A9BMB8</accession>
<reference evidence="1" key="2">
    <citation type="journal article" date="2015" name="Data Brief">
        <title>Shoot transcriptome of the giant reed, Arundo donax.</title>
        <authorList>
            <person name="Barrero R.A."/>
            <person name="Guerrero F.D."/>
            <person name="Moolhuijzen P."/>
            <person name="Goolsby J.A."/>
            <person name="Tidwell J."/>
            <person name="Bellgard S.E."/>
            <person name="Bellgard M.I."/>
        </authorList>
    </citation>
    <scope>NUCLEOTIDE SEQUENCE</scope>
    <source>
        <tissue evidence="1">Shoot tissue taken approximately 20 cm above the soil surface</tissue>
    </source>
</reference>
<protein>
    <submittedName>
        <fullName evidence="1">Uncharacterized protein</fullName>
    </submittedName>
</protein>
<evidence type="ECO:0000313" key="1">
    <source>
        <dbReference type="EMBL" id="JAD60417.1"/>
    </source>
</evidence>